<dbReference type="InterPro" id="IPR018392">
    <property type="entry name" value="LysM"/>
</dbReference>
<proteinExistence type="predicted"/>
<dbReference type="AlphaFoldDB" id="A0A381XYM9"/>
<keyword evidence="1" id="KW-0812">Transmembrane</keyword>
<name>A0A381XYM9_9ZZZZ</name>
<sequence>MKRKPENLIGVGIAIGVALSLVYYGMNVAKEHLPIKDGKGVIANYSDVLPYNLPGSIEKKINNNVNYIKKYKSYSVSSELSKVSQFEDIIEYASQYTGLSKYLLMSIPAVEAGGEIDILRAESPKGAVGPAQFMPNTAKEMGINIDNYEDERMSPSIALPAMAEYLEDRIDQFGGNIHFGLAAYNWGPGNVESLLKSPNKKGKGFIDRLPRETRDFIIRVLSRETLMRKNMITYEKQPLFSVIIADAEDHIVKKGETLYDIAGDYDTNLKEILELNPIRNPNNVKTGQKIKVKKDGSSSEEG</sequence>
<dbReference type="CDD" id="cd00118">
    <property type="entry name" value="LysM"/>
    <property type="match status" value="1"/>
</dbReference>
<keyword evidence="1" id="KW-1133">Transmembrane helix</keyword>
<feature type="transmembrane region" description="Helical" evidence="1">
    <location>
        <begin position="7"/>
        <end position="26"/>
    </location>
</feature>
<dbReference type="InterPro" id="IPR008258">
    <property type="entry name" value="Transglycosylase_SLT_dom_1"/>
</dbReference>
<evidence type="ECO:0000313" key="3">
    <source>
        <dbReference type="EMBL" id="SVA69884.1"/>
    </source>
</evidence>
<dbReference type="CDD" id="cd00254">
    <property type="entry name" value="LT-like"/>
    <property type="match status" value="1"/>
</dbReference>
<dbReference type="Pfam" id="PF01476">
    <property type="entry name" value="LysM"/>
    <property type="match status" value="1"/>
</dbReference>
<dbReference type="Gene3D" id="3.10.350.10">
    <property type="entry name" value="LysM domain"/>
    <property type="match status" value="1"/>
</dbReference>
<organism evidence="3">
    <name type="scientific">marine metagenome</name>
    <dbReference type="NCBI Taxonomy" id="408172"/>
    <lineage>
        <taxon>unclassified sequences</taxon>
        <taxon>metagenomes</taxon>
        <taxon>ecological metagenomes</taxon>
    </lineage>
</organism>
<accession>A0A381XYM9</accession>
<gene>
    <name evidence="3" type="ORF">METZ01_LOCUS122738</name>
</gene>
<dbReference type="SUPFAM" id="SSF53955">
    <property type="entry name" value="Lysozyme-like"/>
    <property type="match status" value="1"/>
</dbReference>
<dbReference type="EMBL" id="UINC01016860">
    <property type="protein sequence ID" value="SVA69884.1"/>
    <property type="molecule type" value="Genomic_DNA"/>
</dbReference>
<dbReference type="PANTHER" id="PTHR37423">
    <property type="entry name" value="SOLUBLE LYTIC MUREIN TRANSGLYCOSYLASE-RELATED"/>
    <property type="match status" value="1"/>
</dbReference>
<evidence type="ECO:0000259" key="2">
    <source>
        <dbReference type="PROSITE" id="PS51782"/>
    </source>
</evidence>
<dbReference type="SMART" id="SM00257">
    <property type="entry name" value="LysM"/>
    <property type="match status" value="1"/>
</dbReference>
<dbReference type="SUPFAM" id="SSF54106">
    <property type="entry name" value="LysM domain"/>
    <property type="match status" value="1"/>
</dbReference>
<reference evidence="3" key="1">
    <citation type="submission" date="2018-05" db="EMBL/GenBank/DDBJ databases">
        <authorList>
            <person name="Lanie J.A."/>
            <person name="Ng W.-L."/>
            <person name="Kazmierczak K.M."/>
            <person name="Andrzejewski T.M."/>
            <person name="Davidsen T.M."/>
            <person name="Wayne K.J."/>
            <person name="Tettelin H."/>
            <person name="Glass J.I."/>
            <person name="Rusch D."/>
            <person name="Podicherti R."/>
            <person name="Tsui H.-C.T."/>
            <person name="Winkler M.E."/>
        </authorList>
    </citation>
    <scope>NUCLEOTIDE SEQUENCE</scope>
</reference>
<dbReference type="InterPro" id="IPR036779">
    <property type="entry name" value="LysM_dom_sf"/>
</dbReference>
<protein>
    <recommendedName>
        <fullName evidence="2">LysM domain-containing protein</fullName>
    </recommendedName>
</protein>
<dbReference type="Pfam" id="PF01464">
    <property type="entry name" value="SLT"/>
    <property type="match status" value="1"/>
</dbReference>
<feature type="domain" description="LysM" evidence="2">
    <location>
        <begin position="248"/>
        <end position="292"/>
    </location>
</feature>
<dbReference type="PROSITE" id="PS51782">
    <property type="entry name" value="LYSM"/>
    <property type="match status" value="1"/>
</dbReference>
<keyword evidence="1" id="KW-0472">Membrane</keyword>
<dbReference type="Gene3D" id="1.10.530.10">
    <property type="match status" value="1"/>
</dbReference>
<dbReference type="InterPro" id="IPR023346">
    <property type="entry name" value="Lysozyme-like_dom_sf"/>
</dbReference>
<dbReference type="PANTHER" id="PTHR37423:SF2">
    <property type="entry name" value="MEMBRANE-BOUND LYTIC MUREIN TRANSGLYCOSYLASE C"/>
    <property type="match status" value="1"/>
</dbReference>
<evidence type="ECO:0000256" key="1">
    <source>
        <dbReference type="SAM" id="Phobius"/>
    </source>
</evidence>